<name>A0A7R9DM55_TIMPO</name>
<evidence type="ECO:0000313" key="1">
    <source>
        <dbReference type="EMBL" id="CAD7417193.1"/>
    </source>
</evidence>
<accession>A0A7R9DM55</accession>
<reference evidence="1" key="1">
    <citation type="submission" date="2020-11" db="EMBL/GenBank/DDBJ databases">
        <authorList>
            <person name="Tran Van P."/>
        </authorList>
    </citation>
    <scope>NUCLEOTIDE SEQUENCE</scope>
</reference>
<protein>
    <submittedName>
        <fullName evidence="1">Uncharacterized protein</fullName>
    </submittedName>
</protein>
<gene>
    <name evidence="1" type="ORF">TPSB3V08_LOCUS11593</name>
</gene>
<proteinExistence type="predicted"/>
<organism evidence="1">
    <name type="scientific">Timema poppense</name>
    <name type="common">Walking stick</name>
    <dbReference type="NCBI Taxonomy" id="170557"/>
    <lineage>
        <taxon>Eukaryota</taxon>
        <taxon>Metazoa</taxon>
        <taxon>Ecdysozoa</taxon>
        <taxon>Arthropoda</taxon>
        <taxon>Hexapoda</taxon>
        <taxon>Insecta</taxon>
        <taxon>Pterygota</taxon>
        <taxon>Neoptera</taxon>
        <taxon>Polyneoptera</taxon>
        <taxon>Phasmatodea</taxon>
        <taxon>Timematodea</taxon>
        <taxon>Timematoidea</taxon>
        <taxon>Timematidae</taxon>
        <taxon>Timema</taxon>
    </lineage>
</organism>
<dbReference type="AlphaFoldDB" id="A0A7R9DM55"/>
<dbReference type="EMBL" id="OD012925">
    <property type="protein sequence ID" value="CAD7417193.1"/>
    <property type="molecule type" value="Genomic_DNA"/>
</dbReference>
<sequence>MNIIYHCSQGPDMVTLHLVNPTLSLPSWDLSLDHPVTVKPDKMRLKFSPRAPLVRDEEDIPFVKIKHTCSAHLAGVESPTSKEVWYAGRAPEFSTAPVQIESDFGQHRGLQEDCTRITGDHTSNRPDVC</sequence>